<dbReference type="KEGG" id="mha:HF1_01830"/>
<dbReference type="OrthoDB" id="9823713at2"/>
<protein>
    <submittedName>
        <fullName evidence="1">Uncharacterized protein</fullName>
    </submittedName>
</protein>
<gene>
    <name evidence="1" type="ordered locus">HF1_01830</name>
</gene>
<name>E8ZKM5_MYCHL</name>
<evidence type="ECO:0000313" key="1">
    <source>
        <dbReference type="EMBL" id="CBY92191.1"/>
    </source>
</evidence>
<sequence length="209" mass="23288">MSPAKICSLTVAGGGATSAATYGMYYQTNSSRSVKSEINGILLNSESEDEAWGQHYKGYKEAKDNLKIKDLDSSTESNWKSGIKNWCATALETKWTDNNFYEIIEKARRWCVDTESIGDRITRTLESTKEVIPDNAQDGDWETAWEAYNNGKNGKEIESLKSSTKTEGKGKIKPWCANNKSLHASTNKQLKDDMKSWCTRTKTTSGAQA</sequence>
<evidence type="ECO:0000313" key="2">
    <source>
        <dbReference type="Proteomes" id="UP000008637"/>
    </source>
</evidence>
<reference evidence="1 2" key="1">
    <citation type="journal article" date="2011" name="J. Bacteriol.">
        <title>Complete genome sequence of Mycoplasma haemofelis, a hemotropic mycoplasma.</title>
        <authorList>
            <person name="Barker E.N."/>
            <person name="Helps C.R."/>
            <person name="Peters I.R."/>
            <person name="Darby A.C."/>
            <person name="Radford A.D."/>
            <person name="Tasker S."/>
        </authorList>
    </citation>
    <scope>NUCLEOTIDE SEQUENCE [LARGE SCALE GENOMIC DNA]</scope>
    <source>
        <strain evidence="1 2">Langford 1</strain>
    </source>
</reference>
<dbReference type="HOGENOM" id="CLU_1370876_0_0_14"/>
<accession>E8ZKM5</accession>
<keyword evidence="2" id="KW-1185">Reference proteome</keyword>
<dbReference type="Proteomes" id="UP000008637">
    <property type="component" value="Chromosome"/>
</dbReference>
<organism evidence="1 2">
    <name type="scientific">Mycoplasma haemofelis (strain Langford 1)</name>
    <name type="common">Haemobartonella felis</name>
    <dbReference type="NCBI Taxonomy" id="941640"/>
    <lineage>
        <taxon>Bacteria</taxon>
        <taxon>Bacillati</taxon>
        <taxon>Mycoplasmatota</taxon>
        <taxon>Mollicutes</taxon>
        <taxon>Mycoplasmataceae</taxon>
        <taxon>Mycoplasma</taxon>
    </lineage>
</organism>
<proteinExistence type="predicted"/>
<dbReference type="EMBL" id="FR773153">
    <property type="protein sequence ID" value="CBY92191.1"/>
    <property type="molecule type" value="Genomic_DNA"/>
</dbReference>
<dbReference type="AlphaFoldDB" id="E8ZKM5"/>